<accession>A0AAD6WT94</accession>
<dbReference type="AlphaFoldDB" id="A0AAD6WT94"/>
<proteinExistence type="predicted"/>
<evidence type="ECO:0000256" key="1">
    <source>
        <dbReference type="SAM" id="MobiDB-lite"/>
    </source>
</evidence>
<feature type="region of interest" description="Disordered" evidence="1">
    <location>
        <begin position="38"/>
        <end position="81"/>
    </location>
</feature>
<dbReference type="Proteomes" id="UP001218188">
    <property type="component" value="Unassembled WGS sequence"/>
</dbReference>
<keyword evidence="3" id="KW-1185">Reference proteome</keyword>
<protein>
    <submittedName>
        <fullName evidence="2">Uncharacterized protein</fullName>
    </submittedName>
</protein>
<evidence type="ECO:0000313" key="2">
    <source>
        <dbReference type="EMBL" id="KAJ7024517.1"/>
    </source>
</evidence>
<organism evidence="2 3">
    <name type="scientific">Mycena alexandri</name>
    <dbReference type="NCBI Taxonomy" id="1745969"/>
    <lineage>
        <taxon>Eukaryota</taxon>
        <taxon>Fungi</taxon>
        <taxon>Dikarya</taxon>
        <taxon>Basidiomycota</taxon>
        <taxon>Agaricomycotina</taxon>
        <taxon>Agaricomycetes</taxon>
        <taxon>Agaricomycetidae</taxon>
        <taxon>Agaricales</taxon>
        <taxon>Marasmiineae</taxon>
        <taxon>Mycenaceae</taxon>
        <taxon>Mycena</taxon>
    </lineage>
</organism>
<dbReference type="EMBL" id="JARJCM010000168">
    <property type="protein sequence ID" value="KAJ7024517.1"/>
    <property type="molecule type" value="Genomic_DNA"/>
</dbReference>
<comment type="caution">
    <text evidence="2">The sequence shown here is derived from an EMBL/GenBank/DDBJ whole genome shotgun (WGS) entry which is preliminary data.</text>
</comment>
<evidence type="ECO:0000313" key="3">
    <source>
        <dbReference type="Proteomes" id="UP001218188"/>
    </source>
</evidence>
<sequence>MPLLSNSTGFQVHGGNFYEVHGDINIHQVQADRLRIQNHEGGSPDVSTHGPRSGVLQTWPWRDSYSEGHPNPPSASTHQSLKFSTFPAQSSQPEAPEGGTYFNAESINHVHRHGILGIHILHRAVALEAMHDSAESFPQPRCHPETRSEILEDLWRWHILRVRMFAGFTLSGQKE</sequence>
<reference evidence="2" key="1">
    <citation type="submission" date="2023-03" db="EMBL/GenBank/DDBJ databases">
        <title>Massive genome expansion in bonnet fungi (Mycena s.s.) driven by repeated elements and novel gene families across ecological guilds.</title>
        <authorList>
            <consortium name="Lawrence Berkeley National Laboratory"/>
            <person name="Harder C.B."/>
            <person name="Miyauchi S."/>
            <person name="Viragh M."/>
            <person name="Kuo A."/>
            <person name="Thoen E."/>
            <person name="Andreopoulos B."/>
            <person name="Lu D."/>
            <person name="Skrede I."/>
            <person name="Drula E."/>
            <person name="Henrissat B."/>
            <person name="Morin E."/>
            <person name="Kohler A."/>
            <person name="Barry K."/>
            <person name="LaButti K."/>
            <person name="Morin E."/>
            <person name="Salamov A."/>
            <person name="Lipzen A."/>
            <person name="Mereny Z."/>
            <person name="Hegedus B."/>
            <person name="Baldrian P."/>
            <person name="Stursova M."/>
            <person name="Weitz H."/>
            <person name="Taylor A."/>
            <person name="Grigoriev I.V."/>
            <person name="Nagy L.G."/>
            <person name="Martin F."/>
            <person name="Kauserud H."/>
        </authorList>
    </citation>
    <scope>NUCLEOTIDE SEQUENCE</scope>
    <source>
        <strain evidence="2">CBHHK200</strain>
    </source>
</reference>
<name>A0AAD6WT94_9AGAR</name>
<gene>
    <name evidence="2" type="ORF">C8F04DRAFT_1131289</name>
</gene>